<accession>A0A398CUY4</accession>
<dbReference type="InterPro" id="IPR036291">
    <property type="entry name" value="NAD(P)-bd_dom_sf"/>
</dbReference>
<comment type="similarity">
    <text evidence="1">Belongs to the NAD(P)-dependent epimerase/dehydratase family.</text>
</comment>
<dbReference type="InterPro" id="IPR002347">
    <property type="entry name" value="SDR_fam"/>
</dbReference>
<dbReference type="Gene3D" id="3.40.50.720">
    <property type="entry name" value="NAD(P)-binding Rossmann-like Domain"/>
    <property type="match status" value="1"/>
</dbReference>
<comment type="caution">
    <text evidence="3">The sequence shown here is derived from an EMBL/GenBank/DDBJ whole genome shotgun (WGS) entry which is preliminary data.</text>
</comment>
<reference evidence="3 4" key="1">
    <citation type="submission" date="2018-09" db="EMBL/GenBank/DDBJ databases">
        <title>Cohnella cavernae sp. nov., isolated from a karst cave.</title>
        <authorList>
            <person name="Zhu H."/>
        </authorList>
    </citation>
    <scope>NUCLEOTIDE SEQUENCE [LARGE SCALE GENOMIC DNA]</scope>
    <source>
        <strain evidence="3 4">K2E09-144</strain>
    </source>
</reference>
<name>A0A398CUY4_9BACL</name>
<gene>
    <name evidence="3" type="ORF">D3H35_19520</name>
</gene>
<feature type="domain" description="NAD-dependent epimerase/dehydratase" evidence="2">
    <location>
        <begin position="3"/>
        <end position="233"/>
    </location>
</feature>
<dbReference type="AlphaFoldDB" id="A0A398CUY4"/>
<evidence type="ECO:0000259" key="2">
    <source>
        <dbReference type="Pfam" id="PF01370"/>
    </source>
</evidence>
<proteinExistence type="inferred from homology"/>
<dbReference type="EMBL" id="QXJM01000039">
    <property type="protein sequence ID" value="RIE02824.1"/>
    <property type="molecule type" value="Genomic_DNA"/>
</dbReference>
<keyword evidence="4" id="KW-1185">Reference proteome</keyword>
<evidence type="ECO:0000313" key="4">
    <source>
        <dbReference type="Proteomes" id="UP000266340"/>
    </source>
</evidence>
<dbReference type="OrthoDB" id="9771073at2"/>
<dbReference type="RefSeq" id="WP_119150857.1">
    <property type="nucleotide sequence ID" value="NZ_JBHSOV010000035.1"/>
</dbReference>
<sequence>MRILITGATGFIGAAIAHRMAALDLEVHIFTRPSSNRWRIESIAPKLIEHHVDLEDEDAVVRAVTGIRPEYVFHAACYGGFSFQQHVKRAFLSNLFGTMHLLGACERTGFEAFVHFGSSSEYGVKDTPMSENVLLEPIGAYSVSKAAATLYCRSRAVETGLPVVTLRLFSPYGPFDDPQRLIPYVVSKLLRRQTPSVLTPSSVRDYIYIEDVLDICEIMLAGPVPSGEIVNLGSGVQYSIGEVVSILYQIIGVESQPSWGSLAPRRTESAIWTADTTRMKRLFLWEPMYDLETGLESTVEWIHSRMNDYL</sequence>
<protein>
    <submittedName>
        <fullName evidence="3">NAD-dependent epimerase/dehydratase family protein</fullName>
    </submittedName>
</protein>
<dbReference type="Proteomes" id="UP000266340">
    <property type="component" value="Unassembled WGS sequence"/>
</dbReference>
<evidence type="ECO:0000313" key="3">
    <source>
        <dbReference type="EMBL" id="RIE02824.1"/>
    </source>
</evidence>
<dbReference type="SUPFAM" id="SSF51735">
    <property type="entry name" value="NAD(P)-binding Rossmann-fold domains"/>
    <property type="match status" value="1"/>
</dbReference>
<organism evidence="3 4">
    <name type="scientific">Cohnella faecalis</name>
    <dbReference type="NCBI Taxonomy" id="2315694"/>
    <lineage>
        <taxon>Bacteria</taxon>
        <taxon>Bacillati</taxon>
        <taxon>Bacillota</taxon>
        <taxon>Bacilli</taxon>
        <taxon>Bacillales</taxon>
        <taxon>Paenibacillaceae</taxon>
        <taxon>Cohnella</taxon>
    </lineage>
</organism>
<dbReference type="PANTHER" id="PTHR43000">
    <property type="entry name" value="DTDP-D-GLUCOSE 4,6-DEHYDRATASE-RELATED"/>
    <property type="match status" value="1"/>
</dbReference>
<dbReference type="InterPro" id="IPR001509">
    <property type="entry name" value="Epimerase_deHydtase"/>
</dbReference>
<dbReference type="Pfam" id="PF01370">
    <property type="entry name" value="Epimerase"/>
    <property type="match status" value="1"/>
</dbReference>
<evidence type="ECO:0000256" key="1">
    <source>
        <dbReference type="ARBA" id="ARBA00007637"/>
    </source>
</evidence>
<dbReference type="PRINTS" id="PR00081">
    <property type="entry name" value="GDHRDH"/>
</dbReference>